<keyword evidence="3 6" id="KW-0812">Transmembrane</keyword>
<gene>
    <name evidence="7" type="ORF">BEMITA_LOCUS10297</name>
</gene>
<evidence type="ECO:0000256" key="1">
    <source>
        <dbReference type="ARBA" id="ARBA00004651"/>
    </source>
</evidence>
<feature type="transmembrane region" description="Helical" evidence="6">
    <location>
        <begin position="170"/>
        <end position="190"/>
    </location>
</feature>
<dbReference type="Pfam" id="PF08395">
    <property type="entry name" value="7tm_7"/>
    <property type="match status" value="1"/>
</dbReference>
<evidence type="ECO:0008006" key="9">
    <source>
        <dbReference type="Google" id="ProtNLM"/>
    </source>
</evidence>
<keyword evidence="5 6" id="KW-0472">Membrane</keyword>
<evidence type="ECO:0000313" key="8">
    <source>
        <dbReference type="Proteomes" id="UP001152759"/>
    </source>
</evidence>
<accession>A0A9P0AI15</accession>
<feature type="transmembrane region" description="Helical" evidence="6">
    <location>
        <begin position="97"/>
        <end position="115"/>
    </location>
</feature>
<keyword evidence="8" id="KW-1185">Reference proteome</keyword>
<dbReference type="Proteomes" id="UP001152759">
    <property type="component" value="Chromosome 6"/>
</dbReference>
<evidence type="ECO:0000256" key="6">
    <source>
        <dbReference type="SAM" id="Phobius"/>
    </source>
</evidence>
<reference evidence="7" key="1">
    <citation type="submission" date="2021-12" db="EMBL/GenBank/DDBJ databases">
        <authorList>
            <person name="King R."/>
        </authorList>
    </citation>
    <scope>NUCLEOTIDE SEQUENCE</scope>
</reference>
<evidence type="ECO:0000256" key="5">
    <source>
        <dbReference type="ARBA" id="ARBA00023136"/>
    </source>
</evidence>
<feature type="transmembrane region" description="Helical" evidence="6">
    <location>
        <begin position="60"/>
        <end position="77"/>
    </location>
</feature>
<proteinExistence type="predicted"/>
<dbReference type="EMBL" id="OU963867">
    <property type="protein sequence ID" value="CAH0391702.1"/>
    <property type="molecule type" value="Genomic_DNA"/>
</dbReference>
<keyword evidence="4 6" id="KW-1133">Transmembrane helix</keyword>
<evidence type="ECO:0000256" key="3">
    <source>
        <dbReference type="ARBA" id="ARBA00022692"/>
    </source>
</evidence>
<protein>
    <recommendedName>
        <fullName evidence="9">Gustatory receptor</fullName>
    </recommendedName>
</protein>
<dbReference type="InterPro" id="IPR013604">
    <property type="entry name" value="7TM_chemorcpt"/>
</dbReference>
<comment type="subcellular location">
    <subcellularLocation>
        <location evidence="1">Cell membrane</location>
        <topology evidence="1">Multi-pass membrane protein</topology>
    </subcellularLocation>
</comment>
<dbReference type="AlphaFoldDB" id="A0A9P0AI15"/>
<dbReference type="GO" id="GO:0005886">
    <property type="term" value="C:plasma membrane"/>
    <property type="evidence" value="ECO:0007669"/>
    <property type="project" value="UniProtKB-SubCell"/>
</dbReference>
<dbReference type="GO" id="GO:0050909">
    <property type="term" value="P:sensory perception of taste"/>
    <property type="evidence" value="ECO:0007669"/>
    <property type="project" value="InterPro"/>
</dbReference>
<organism evidence="7 8">
    <name type="scientific">Bemisia tabaci</name>
    <name type="common">Sweetpotato whitefly</name>
    <name type="synonym">Aleurodes tabaci</name>
    <dbReference type="NCBI Taxonomy" id="7038"/>
    <lineage>
        <taxon>Eukaryota</taxon>
        <taxon>Metazoa</taxon>
        <taxon>Ecdysozoa</taxon>
        <taxon>Arthropoda</taxon>
        <taxon>Hexapoda</taxon>
        <taxon>Insecta</taxon>
        <taxon>Pterygota</taxon>
        <taxon>Neoptera</taxon>
        <taxon>Paraneoptera</taxon>
        <taxon>Hemiptera</taxon>
        <taxon>Sternorrhyncha</taxon>
        <taxon>Aleyrodoidea</taxon>
        <taxon>Aleyrodidae</taxon>
        <taxon>Aleyrodinae</taxon>
        <taxon>Bemisia</taxon>
    </lineage>
</organism>
<evidence type="ECO:0000256" key="2">
    <source>
        <dbReference type="ARBA" id="ARBA00022475"/>
    </source>
</evidence>
<sequence>MAIYKQEKRVWETGEVFVSIDLGRDGYSLTQSQIMKIHSRLTRMTSNLCHTFSLQIGCEIVNFFIGLVINIFFLVNFSTKKVTFTNPQFVFTKLLNSYWAVFFLCKLWFIIYNFVATQKKGNWPVEFIQKLMNRTNDDRLKIQLHMFLNQLVHDSVKLSILGFLPLDFSIFYRILIATCSYCLIFLQFRIAELLDE</sequence>
<keyword evidence="2" id="KW-1003">Cell membrane</keyword>
<name>A0A9P0AI15_BEMTA</name>
<evidence type="ECO:0000313" key="7">
    <source>
        <dbReference type="EMBL" id="CAH0391702.1"/>
    </source>
</evidence>
<evidence type="ECO:0000256" key="4">
    <source>
        <dbReference type="ARBA" id="ARBA00022989"/>
    </source>
</evidence>